<comment type="cofactor">
    <cofactor evidence="1 5">
        <name>FAD</name>
        <dbReference type="ChEBI" id="CHEBI:57692"/>
    </cofactor>
</comment>
<evidence type="ECO:0000313" key="9">
    <source>
        <dbReference type="EMBL" id="MFC5504325.1"/>
    </source>
</evidence>
<dbReference type="InterPro" id="IPR037069">
    <property type="entry name" value="AcylCoA_DH/ox_N_sf"/>
</dbReference>
<dbReference type="Gene3D" id="1.10.540.10">
    <property type="entry name" value="Acyl-CoA dehydrogenase/oxidase, N-terminal domain"/>
    <property type="match status" value="1"/>
</dbReference>
<dbReference type="InterPro" id="IPR046373">
    <property type="entry name" value="Acyl-CoA_Oxase/DH_mid-dom_sf"/>
</dbReference>
<evidence type="ECO:0000256" key="4">
    <source>
        <dbReference type="ARBA" id="ARBA00022827"/>
    </source>
</evidence>
<comment type="caution">
    <text evidence="9">The sequence shown here is derived from an EMBL/GenBank/DDBJ whole genome shotgun (WGS) entry which is preliminary data.</text>
</comment>
<name>A0ABW0NW42_9HYPH</name>
<dbReference type="EMBL" id="JBHSLU010000007">
    <property type="protein sequence ID" value="MFC5504325.1"/>
    <property type="molecule type" value="Genomic_DNA"/>
</dbReference>
<dbReference type="Pfam" id="PF02771">
    <property type="entry name" value="Acyl-CoA_dh_N"/>
    <property type="match status" value="1"/>
</dbReference>
<evidence type="ECO:0000259" key="8">
    <source>
        <dbReference type="Pfam" id="PF02771"/>
    </source>
</evidence>
<protein>
    <submittedName>
        <fullName evidence="9">Acyl-CoA dehydrogenase family protein</fullName>
    </submittedName>
</protein>
<reference evidence="10" key="1">
    <citation type="journal article" date="2019" name="Int. J. Syst. Evol. Microbiol.">
        <title>The Global Catalogue of Microorganisms (GCM) 10K type strain sequencing project: providing services to taxonomists for standard genome sequencing and annotation.</title>
        <authorList>
            <consortium name="The Broad Institute Genomics Platform"/>
            <consortium name="The Broad Institute Genome Sequencing Center for Infectious Disease"/>
            <person name="Wu L."/>
            <person name="Ma J."/>
        </authorList>
    </citation>
    <scope>NUCLEOTIDE SEQUENCE [LARGE SCALE GENOMIC DNA]</scope>
    <source>
        <strain evidence="10">CCUG 43117</strain>
    </source>
</reference>
<dbReference type="PROSITE" id="PS00072">
    <property type="entry name" value="ACYL_COA_DH_1"/>
    <property type="match status" value="1"/>
</dbReference>
<evidence type="ECO:0000259" key="6">
    <source>
        <dbReference type="Pfam" id="PF00441"/>
    </source>
</evidence>
<accession>A0ABW0NW42</accession>
<dbReference type="PANTHER" id="PTHR43884:SF12">
    <property type="entry name" value="ISOVALERYL-COA DEHYDROGENASE, MITOCHONDRIAL-RELATED"/>
    <property type="match status" value="1"/>
</dbReference>
<dbReference type="InterPro" id="IPR006089">
    <property type="entry name" value="Acyl-CoA_DH_CS"/>
</dbReference>
<organism evidence="9 10">
    <name type="scientific">Bosea massiliensis</name>
    <dbReference type="NCBI Taxonomy" id="151419"/>
    <lineage>
        <taxon>Bacteria</taxon>
        <taxon>Pseudomonadati</taxon>
        <taxon>Pseudomonadota</taxon>
        <taxon>Alphaproteobacteria</taxon>
        <taxon>Hyphomicrobiales</taxon>
        <taxon>Boseaceae</taxon>
        <taxon>Bosea</taxon>
    </lineage>
</organism>
<dbReference type="InterPro" id="IPR009075">
    <property type="entry name" value="AcylCo_DH/oxidase_C"/>
</dbReference>
<sequence>MSAVEKIGSAGTAARSPYFTEEHEALRDQVRRFVETEIKPHAKAWEEAGFVPREVLRKMGSLGFFGIRYPAEYGGSEMDTLATVVLAEELGRSTFSGVAITALVHTDMASVHIANAGSKAQRDRLMPAIIAGEKIVAVAVTEPDAGSDVKGIRTTARREGDSYVLNGAKVYITNGVHADLYCVAAKTDLAAKPSQSVSIFLVEKGTPGFRVARELDKHGWRSSDTAELVFEDCRIPAENLLGQEGRGFYAIMSNFQNERTVIGAMAMGEAQAAIDLTLDYVKTRKAFGAPLWDKQAIRQKLAMLAAKVEAGRQLVYHAAWLDAQGVDATREVSMVKAYCGELVNEVMYACLQFHGGMGYMRESAIERMTRDARVQAIGGGATEVMLEEVAKRL</sequence>
<dbReference type="PANTHER" id="PTHR43884">
    <property type="entry name" value="ACYL-COA DEHYDROGENASE"/>
    <property type="match status" value="1"/>
</dbReference>
<dbReference type="PIRSF" id="PIRSF016578">
    <property type="entry name" value="HsaA"/>
    <property type="match status" value="1"/>
</dbReference>
<dbReference type="SUPFAM" id="SSF47203">
    <property type="entry name" value="Acyl-CoA dehydrogenase C-terminal domain-like"/>
    <property type="match status" value="1"/>
</dbReference>
<feature type="domain" description="Acyl-CoA oxidase/dehydrogenase middle" evidence="7">
    <location>
        <begin position="137"/>
        <end position="233"/>
    </location>
</feature>
<proteinExistence type="inferred from homology"/>
<keyword evidence="5" id="KW-0560">Oxidoreductase</keyword>
<dbReference type="PROSITE" id="PS00073">
    <property type="entry name" value="ACYL_COA_DH_2"/>
    <property type="match status" value="1"/>
</dbReference>
<evidence type="ECO:0000313" key="10">
    <source>
        <dbReference type="Proteomes" id="UP001596060"/>
    </source>
</evidence>
<keyword evidence="4 5" id="KW-0274">FAD</keyword>
<evidence type="ECO:0000256" key="2">
    <source>
        <dbReference type="ARBA" id="ARBA00009347"/>
    </source>
</evidence>
<dbReference type="Gene3D" id="1.20.140.10">
    <property type="entry name" value="Butyryl-CoA Dehydrogenase, subunit A, domain 3"/>
    <property type="match status" value="1"/>
</dbReference>
<dbReference type="Gene3D" id="2.40.110.10">
    <property type="entry name" value="Butyryl-CoA Dehydrogenase, subunit A, domain 2"/>
    <property type="match status" value="1"/>
</dbReference>
<dbReference type="SUPFAM" id="SSF56645">
    <property type="entry name" value="Acyl-CoA dehydrogenase NM domain-like"/>
    <property type="match status" value="1"/>
</dbReference>
<dbReference type="Pfam" id="PF00441">
    <property type="entry name" value="Acyl-CoA_dh_1"/>
    <property type="match status" value="1"/>
</dbReference>
<evidence type="ECO:0000256" key="5">
    <source>
        <dbReference type="RuleBase" id="RU362125"/>
    </source>
</evidence>
<keyword evidence="3 5" id="KW-0285">Flavoprotein</keyword>
<dbReference type="Pfam" id="PF02770">
    <property type="entry name" value="Acyl-CoA_dh_M"/>
    <property type="match status" value="1"/>
</dbReference>
<evidence type="ECO:0000256" key="1">
    <source>
        <dbReference type="ARBA" id="ARBA00001974"/>
    </source>
</evidence>
<dbReference type="RefSeq" id="WP_066716648.1">
    <property type="nucleotide sequence ID" value="NZ_JBHSLU010000007.1"/>
</dbReference>
<evidence type="ECO:0000256" key="3">
    <source>
        <dbReference type="ARBA" id="ARBA00022630"/>
    </source>
</evidence>
<feature type="domain" description="Acyl-CoA dehydrogenase/oxidase N-terminal" evidence="8">
    <location>
        <begin position="20"/>
        <end position="133"/>
    </location>
</feature>
<dbReference type="InterPro" id="IPR013786">
    <property type="entry name" value="AcylCoA_DH/ox_N"/>
</dbReference>
<gene>
    <name evidence="9" type="ORF">ACFPN9_03550</name>
</gene>
<feature type="domain" description="Acyl-CoA dehydrogenase/oxidase C-terminal" evidence="6">
    <location>
        <begin position="245"/>
        <end position="393"/>
    </location>
</feature>
<evidence type="ECO:0000259" key="7">
    <source>
        <dbReference type="Pfam" id="PF02770"/>
    </source>
</evidence>
<dbReference type="InterPro" id="IPR009100">
    <property type="entry name" value="AcylCoA_DH/oxidase_NM_dom_sf"/>
</dbReference>
<keyword evidence="10" id="KW-1185">Reference proteome</keyword>
<dbReference type="Proteomes" id="UP001596060">
    <property type="component" value="Unassembled WGS sequence"/>
</dbReference>
<dbReference type="InterPro" id="IPR006091">
    <property type="entry name" value="Acyl-CoA_Oxase/DH_mid-dom"/>
</dbReference>
<dbReference type="InterPro" id="IPR036250">
    <property type="entry name" value="AcylCo_DH-like_C"/>
</dbReference>
<comment type="similarity">
    <text evidence="2 5">Belongs to the acyl-CoA dehydrogenase family.</text>
</comment>